<keyword evidence="5" id="KW-1185">Reference proteome</keyword>
<dbReference type="InterPro" id="IPR048020">
    <property type="entry name" value="Transpos_IS3"/>
</dbReference>
<dbReference type="PANTHER" id="PTHR46889">
    <property type="entry name" value="TRANSPOSASE INSF FOR INSERTION SEQUENCE IS3B-RELATED"/>
    <property type="match status" value="1"/>
</dbReference>
<dbReference type="PATRIC" id="fig|1178482.3.peg.2751"/>
<dbReference type="KEGG" id="hhu:AR456_01575"/>
<dbReference type="Gene3D" id="3.30.420.10">
    <property type="entry name" value="Ribonuclease H-like superfamily/Ribonuclease H"/>
    <property type="match status" value="1"/>
</dbReference>
<evidence type="ECO:0000313" key="2">
    <source>
        <dbReference type="EMBL" id="ERL49193.1"/>
    </source>
</evidence>
<dbReference type="AlphaFoldDB" id="W1N500"/>
<dbReference type="GO" id="GO:0003676">
    <property type="term" value="F:nucleic acid binding"/>
    <property type="evidence" value="ECO:0007669"/>
    <property type="project" value="InterPro"/>
</dbReference>
<dbReference type="GO" id="GO:0015074">
    <property type="term" value="P:DNA integration"/>
    <property type="evidence" value="ECO:0007669"/>
    <property type="project" value="InterPro"/>
</dbReference>
<dbReference type="InterPro" id="IPR050900">
    <property type="entry name" value="Transposase_IS3/IS150/IS904"/>
</dbReference>
<evidence type="ECO:0000313" key="5">
    <source>
        <dbReference type="Proteomes" id="UP000019113"/>
    </source>
</evidence>
<dbReference type="EMBL" id="AVBC01000039">
    <property type="protein sequence ID" value="ERL49656.1"/>
    <property type="molecule type" value="Genomic_DNA"/>
</dbReference>
<dbReference type="Pfam" id="PF00665">
    <property type="entry name" value="rve"/>
    <property type="match status" value="1"/>
</dbReference>
<dbReference type="Pfam" id="PF13333">
    <property type="entry name" value="rve_2"/>
    <property type="match status" value="1"/>
</dbReference>
<sequence length="268" mass="30694">MMCKVLGVSRSGFYRWASRTPSKRCQANQALSMFLHQEAEQQHGIPGYRKLWYSAVQSGFICSQNRVQRLLQRMGYRSVTAPRPGWRKPKPGIPVRPNLLNRGFCVDEPDRVWVSDITQVRCQEGWLYIATVMDLYSRRVVGHACSPQVDATLVKEAVVEALSWRSITEGDSLFHSDQGAQYRSEDVLKTLNGAGFTISMSRRGNCWDNACAESFFSLMKREWLHHLGLVTREEMKKAVKYYIEEYYDGVRAHETLGGLTPRDYELAA</sequence>
<dbReference type="Proteomes" id="UP000019113">
    <property type="component" value="Unassembled WGS sequence"/>
</dbReference>
<dbReference type="InterPro" id="IPR001584">
    <property type="entry name" value="Integrase_cat-core"/>
</dbReference>
<dbReference type="InterPro" id="IPR036397">
    <property type="entry name" value="RNaseH_sf"/>
</dbReference>
<proteinExistence type="predicted"/>
<evidence type="ECO:0000313" key="4">
    <source>
        <dbReference type="EMBL" id="ERL50241.1"/>
    </source>
</evidence>
<dbReference type="PROSITE" id="PS50994">
    <property type="entry name" value="INTEGRASE"/>
    <property type="match status" value="1"/>
</dbReference>
<dbReference type="KEGG" id="hhu:AR456_02190"/>
<dbReference type="KEGG" id="hhu:AR456_05155"/>
<dbReference type="EMBL" id="AVBC01000057">
    <property type="protein sequence ID" value="ERL49193.1"/>
    <property type="molecule type" value="Genomic_DNA"/>
</dbReference>
<dbReference type="KEGG" id="hhu:AR456_19470"/>
<feature type="domain" description="Integrase catalytic" evidence="1">
    <location>
        <begin position="105"/>
        <end position="268"/>
    </location>
</feature>
<dbReference type="PANTHER" id="PTHR46889:SF4">
    <property type="entry name" value="TRANSPOSASE INSO FOR INSERTION SEQUENCE ELEMENT IS911B-RELATED"/>
    <property type="match status" value="1"/>
</dbReference>
<organism evidence="4 5">
    <name type="scientific">Halomonas huangheensis</name>
    <dbReference type="NCBI Taxonomy" id="1178482"/>
    <lineage>
        <taxon>Bacteria</taxon>
        <taxon>Pseudomonadati</taxon>
        <taxon>Pseudomonadota</taxon>
        <taxon>Gammaproteobacteria</taxon>
        <taxon>Oceanospirillales</taxon>
        <taxon>Halomonadaceae</taxon>
        <taxon>Halomonas</taxon>
    </lineage>
</organism>
<name>W1N500_9GAMM</name>
<protein>
    <recommendedName>
        <fullName evidence="1">Integrase catalytic domain-containing protein</fullName>
    </recommendedName>
</protein>
<dbReference type="SUPFAM" id="SSF53098">
    <property type="entry name" value="Ribonuclease H-like"/>
    <property type="match status" value="1"/>
</dbReference>
<evidence type="ECO:0000259" key="1">
    <source>
        <dbReference type="PROSITE" id="PS50994"/>
    </source>
</evidence>
<dbReference type="EMBL" id="AVBC01000039">
    <property type="protein sequence ID" value="ERL50241.1"/>
    <property type="molecule type" value="Genomic_DNA"/>
</dbReference>
<dbReference type="KEGG" id="hhu:AR456_13815"/>
<gene>
    <name evidence="3" type="ORF">BJB45_00630</name>
    <name evidence="4" type="ORF">BJB45_03685</name>
    <name evidence="2" type="ORF">BJB45_21350</name>
</gene>
<reference evidence="4 5" key="1">
    <citation type="submission" date="2013-08" db="EMBL/GenBank/DDBJ databases">
        <title>draft genome of Halomonas huanghegensis, strain BJGMM-B45T.</title>
        <authorList>
            <person name="Miao C."/>
            <person name="Wan Y."/>
            <person name="Jin W."/>
        </authorList>
    </citation>
    <scope>NUCLEOTIDE SEQUENCE [LARGE SCALE GENOMIC DNA]</scope>
    <source>
        <strain evidence="4 5">BJGMM-B45</strain>
    </source>
</reference>
<comment type="caution">
    <text evidence="4">The sequence shown here is derived from an EMBL/GenBank/DDBJ whole genome shotgun (WGS) entry which is preliminary data.</text>
</comment>
<evidence type="ECO:0000313" key="3">
    <source>
        <dbReference type="EMBL" id="ERL49656.1"/>
    </source>
</evidence>
<accession>W1N500</accession>
<dbReference type="eggNOG" id="COG2801">
    <property type="taxonomic scope" value="Bacteria"/>
</dbReference>
<dbReference type="InterPro" id="IPR012337">
    <property type="entry name" value="RNaseH-like_sf"/>
</dbReference>
<dbReference type="NCBIfam" id="NF033516">
    <property type="entry name" value="transpos_IS3"/>
    <property type="match status" value="1"/>
</dbReference>